<gene>
    <name evidence="5" type="primary">yprA</name>
    <name evidence="5" type="ORF">GCM10010916_03960</name>
</gene>
<keyword evidence="2" id="KW-0067">ATP-binding</keyword>
<keyword evidence="5" id="KW-0378">Hydrolase</keyword>
<dbReference type="GO" id="GO:0006289">
    <property type="term" value="P:nucleotide-excision repair"/>
    <property type="evidence" value="ECO:0007669"/>
    <property type="project" value="TreeGrafter"/>
</dbReference>
<feature type="domain" description="Helicase ATP-binding" evidence="3">
    <location>
        <begin position="72"/>
        <end position="252"/>
    </location>
</feature>
<dbReference type="InterPro" id="IPR027417">
    <property type="entry name" value="P-loop_NTPase"/>
</dbReference>
<dbReference type="AlphaFoldDB" id="A0A917CIG3"/>
<keyword evidence="5" id="KW-0347">Helicase</keyword>
<reference evidence="5" key="2">
    <citation type="submission" date="2020-09" db="EMBL/GenBank/DDBJ databases">
        <authorList>
            <person name="Sun Q."/>
            <person name="Zhou Y."/>
        </authorList>
    </citation>
    <scope>NUCLEOTIDE SEQUENCE</scope>
    <source>
        <strain evidence="5">CGMCC 1.12987</strain>
    </source>
</reference>
<evidence type="ECO:0000256" key="2">
    <source>
        <dbReference type="ARBA" id="ARBA00022840"/>
    </source>
</evidence>
<evidence type="ECO:0000256" key="1">
    <source>
        <dbReference type="ARBA" id="ARBA00022741"/>
    </source>
</evidence>
<comment type="caution">
    <text evidence="5">The sequence shown here is derived from an EMBL/GenBank/DDBJ whole genome shotgun (WGS) entry which is preliminary data.</text>
</comment>
<dbReference type="InterPro" id="IPR001650">
    <property type="entry name" value="Helicase_C-like"/>
</dbReference>
<keyword evidence="1" id="KW-0547">Nucleotide-binding</keyword>
<accession>A0A917CIG3</accession>
<dbReference type="GO" id="GO:0043138">
    <property type="term" value="F:3'-5' DNA helicase activity"/>
    <property type="evidence" value="ECO:0007669"/>
    <property type="project" value="TreeGrafter"/>
</dbReference>
<dbReference type="CDD" id="cd18797">
    <property type="entry name" value="SF2_C_Hrq"/>
    <property type="match status" value="1"/>
</dbReference>
<feature type="domain" description="Helicase C-terminal" evidence="4">
    <location>
        <begin position="288"/>
        <end position="439"/>
    </location>
</feature>
<reference evidence="5" key="1">
    <citation type="journal article" date="2014" name="Int. J. Syst. Evol. Microbiol.">
        <title>Complete genome sequence of Corynebacterium casei LMG S-19264T (=DSM 44701T), isolated from a smear-ripened cheese.</title>
        <authorList>
            <consortium name="US DOE Joint Genome Institute (JGI-PGF)"/>
            <person name="Walter F."/>
            <person name="Albersmeier A."/>
            <person name="Kalinowski J."/>
            <person name="Ruckert C."/>
        </authorList>
    </citation>
    <scope>NUCLEOTIDE SEQUENCE</scope>
    <source>
        <strain evidence="5">CGMCC 1.12987</strain>
    </source>
</reference>
<dbReference type="RefSeq" id="WP_188528496.1">
    <property type="nucleotide sequence ID" value="NZ_BMGR01000001.1"/>
</dbReference>
<keyword evidence="6" id="KW-1185">Reference proteome</keyword>
<name>A0A917CIG3_9BACL</name>
<protein>
    <submittedName>
        <fullName evidence="5">ATP-dependent helicase YprA</fullName>
    </submittedName>
</protein>
<dbReference type="SUPFAM" id="SSF52540">
    <property type="entry name" value="P-loop containing nucleoside triphosphate hydrolases"/>
    <property type="match status" value="2"/>
</dbReference>
<dbReference type="Gene3D" id="3.40.50.300">
    <property type="entry name" value="P-loop containing nucleotide triphosphate hydrolases"/>
    <property type="match status" value="2"/>
</dbReference>
<organism evidence="5 6">
    <name type="scientific">Paenibacillus abyssi</name>
    <dbReference type="NCBI Taxonomy" id="1340531"/>
    <lineage>
        <taxon>Bacteria</taxon>
        <taxon>Bacillati</taxon>
        <taxon>Bacillota</taxon>
        <taxon>Bacilli</taxon>
        <taxon>Bacillales</taxon>
        <taxon>Paenibacillaceae</taxon>
        <taxon>Paenibacillus</taxon>
    </lineage>
</organism>
<dbReference type="PANTHER" id="PTHR47957:SF3">
    <property type="entry name" value="ATP-DEPENDENT HELICASE HRQ1"/>
    <property type="match status" value="1"/>
</dbReference>
<dbReference type="InterPro" id="IPR018973">
    <property type="entry name" value="MZB"/>
</dbReference>
<dbReference type="Proteomes" id="UP000644756">
    <property type="component" value="Unassembled WGS sequence"/>
</dbReference>
<dbReference type="InterPro" id="IPR055227">
    <property type="entry name" value="HRQ1_WHD"/>
</dbReference>
<dbReference type="Pfam" id="PF00270">
    <property type="entry name" value="DEAD"/>
    <property type="match status" value="1"/>
</dbReference>
<evidence type="ECO:0000313" key="6">
    <source>
        <dbReference type="Proteomes" id="UP000644756"/>
    </source>
</evidence>
<evidence type="ECO:0000313" key="5">
    <source>
        <dbReference type="EMBL" id="GGF89844.1"/>
    </source>
</evidence>
<proteinExistence type="predicted"/>
<dbReference type="PANTHER" id="PTHR47957">
    <property type="entry name" value="ATP-DEPENDENT HELICASE HRQ1"/>
    <property type="match status" value="1"/>
</dbReference>
<dbReference type="Pfam" id="PF22982">
    <property type="entry name" value="WHD_HRQ1"/>
    <property type="match status" value="1"/>
</dbReference>
<dbReference type="CDD" id="cd17923">
    <property type="entry name" value="DEXHc_Hrq1-like"/>
    <property type="match status" value="1"/>
</dbReference>
<sequence>MNRWTGKASSLEDWLDHLRKQPEIMANVTHWHTIPAREAKTADLPADLHPKLIEALNIRGIERLFTHQSAAYRAVRDGKHVVAVTPTASGKTLCYNLPVLQSLLENESGRALYLFPTKALAQDQVAELQELANIMEVDLKTHTYDGDTPPTVRTAIRNAGHIVVTNPDMLHSAILPHHTKWVKLFENIKYIVIDELHAYRGVFGSHVANVIRRLKRICKFYGSAPQFICASATIDNPGEHAERLIGERVALVDNNGAPTGEKHFVFYNPPVVNQQLGIRRSSVLETRKLASLLLKQGVQTIVFARSRVRVELLLTYLQELEKGELGKKTIRGYRGGYLPKLRREIERGLRSGEIRGVVSTNALELGIDIGQLQACVLNGYPGTIASTWQQSGRAGRRQGSSVTFMVASSNPLDQYMIQNPDFFFNRPPERALIHPDNLLILIDHIKCAAYELPFEEGDRFGSESLTDMLEFLVEEKVLHRVQNRWYWMDQSFPAHNISLRSAAQENFIIIDRTEGSRVLGEVDRFGAPTLIHEEAIYIHEGVQYQVEKLDYPEKKAYVREVNVDYFTDANLAVELKVLHVDREAQSGSLVRQYGELTVNAKPTIFKKIRLRTHENIGSGPIHLPEEELHTSGYWFSFNEEAAAGKGTNEMQCALLGIANVLVHIAPLYLMCDPMDIRVVPQVKAVHTKRPTIYFYDRYPGGIGLSERLYEVHDELVRQAQSLIASCTCLSGCPACVGPIEEVGLLGKSQALELLGEARAVL</sequence>
<dbReference type="EMBL" id="BMGR01000001">
    <property type="protein sequence ID" value="GGF89844.1"/>
    <property type="molecule type" value="Genomic_DNA"/>
</dbReference>
<dbReference type="GO" id="GO:0003676">
    <property type="term" value="F:nucleic acid binding"/>
    <property type="evidence" value="ECO:0007669"/>
    <property type="project" value="InterPro"/>
</dbReference>
<dbReference type="PROSITE" id="PS51192">
    <property type="entry name" value="HELICASE_ATP_BIND_1"/>
    <property type="match status" value="1"/>
</dbReference>
<dbReference type="GO" id="GO:0005524">
    <property type="term" value="F:ATP binding"/>
    <property type="evidence" value="ECO:0007669"/>
    <property type="project" value="UniProtKB-KW"/>
</dbReference>
<dbReference type="Pfam" id="PF00271">
    <property type="entry name" value="Helicase_C"/>
    <property type="match status" value="1"/>
</dbReference>
<evidence type="ECO:0000259" key="4">
    <source>
        <dbReference type="PROSITE" id="PS51194"/>
    </source>
</evidence>
<dbReference type="InterPro" id="IPR011545">
    <property type="entry name" value="DEAD/DEAH_box_helicase_dom"/>
</dbReference>
<dbReference type="SMART" id="SM00490">
    <property type="entry name" value="HELICc"/>
    <property type="match status" value="1"/>
</dbReference>
<evidence type="ECO:0000259" key="3">
    <source>
        <dbReference type="PROSITE" id="PS51192"/>
    </source>
</evidence>
<dbReference type="SMART" id="SM00487">
    <property type="entry name" value="DEXDc"/>
    <property type="match status" value="1"/>
</dbReference>
<dbReference type="PROSITE" id="PS51194">
    <property type="entry name" value="HELICASE_CTER"/>
    <property type="match status" value="1"/>
</dbReference>
<dbReference type="InterPro" id="IPR014001">
    <property type="entry name" value="Helicase_ATP-bd"/>
</dbReference>
<dbReference type="Pfam" id="PF09369">
    <property type="entry name" value="MZB"/>
    <property type="match status" value="1"/>
</dbReference>
<dbReference type="GO" id="GO:0036297">
    <property type="term" value="P:interstrand cross-link repair"/>
    <property type="evidence" value="ECO:0007669"/>
    <property type="project" value="TreeGrafter"/>
</dbReference>